<sequence length="597" mass="66305">MTETLIPGKEAPLEDTIARVQHRLTELGFEIEPSLWRNPLPNCWSVHIKDRGCPALFTNGKGATREAALASALGEFVERLASQYFFADFHWHRELASVDGGTLHDPAERWFTLERPGERPDGLLDDRLWSFYGGDTLETTADWADLNSGESDRLCALPFVRQRDGATIYFPVNVVGNLYVSNGLSAGNTLAETHTQGLSEVFERSVKEQIITEGIALPEIPTEIMERFPASLASLEALNESGFAARAFDASLGGRFPVICVLLYDPQTGGVFASFGAHPRFDVALERTLTELVQGRDLDDLHAFPAPTADQDLAADPDNIELHFIDSSGILPWQMLRDEPDYPFTPWGMDAADVADMTRHEQNVEYEKALIATFHELGHDVYIADFEHLGLPACRILVPDVSEIYPVEELIERNNNQGLRLLPYFQRLDRLTPEESGAFAEAIADLALDPLTPVTDVIGLCAGPESVWAGTRIGEIEVLARLHAEAINPREPEEIGMDIDWLASVPPLPEQRQQRYRAAQVLWQLQQEAGLTAQATRQSLAALFPGDLVKEAGQVLAGQWGYHPLTALEPGFRNEPRHAALIEAYRRAYQAKLDRSN</sequence>
<dbReference type="PANTHER" id="PTHR37809:SF1">
    <property type="entry name" value="RIBOSOMAL PROTEIN S12 METHYLTHIOTRANSFERASE ACCESSORY FACTOR YCAO"/>
    <property type="match status" value="1"/>
</dbReference>
<keyword evidence="3" id="KW-1185">Reference proteome</keyword>
<proteinExistence type="predicted"/>
<evidence type="ECO:0000313" key="3">
    <source>
        <dbReference type="Proteomes" id="UP001327459"/>
    </source>
</evidence>
<dbReference type="NCBIfam" id="TIGR00702">
    <property type="entry name" value="YcaO-type kinase domain"/>
    <property type="match status" value="1"/>
</dbReference>
<protein>
    <submittedName>
        <fullName evidence="2">YcaO-like family protein</fullName>
    </submittedName>
</protein>
<evidence type="ECO:0000313" key="2">
    <source>
        <dbReference type="EMBL" id="WQH15387.1"/>
    </source>
</evidence>
<name>A0ABZ0YTB3_9GAMM</name>
<dbReference type="Pfam" id="PF02624">
    <property type="entry name" value="YcaO"/>
    <property type="match status" value="1"/>
</dbReference>
<accession>A0ABZ0YTB3</accession>
<feature type="domain" description="YcaO" evidence="1">
    <location>
        <begin position="60"/>
        <end position="440"/>
    </location>
</feature>
<dbReference type="EMBL" id="CP140153">
    <property type="protein sequence ID" value="WQH15387.1"/>
    <property type="molecule type" value="Genomic_DNA"/>
</dbReference>
<dbReference type="InterPro" id="IPR003776">
    <property type="entry name" value="YcaO-like_dom"/>
</dbReference>
<dbReference type="Pfam" id="PF18381">
    <property type="entry name" value="YcaO_C"/>
    <property type="match status" value="1"/>
</dbReference>
<dbReference type="Gene3D" id="3.30.160.660">
    <property type="match status" value="1"/>
</dbReference>
<dbReference type="Gene3D" id="3.30.1330.230">
    <property type="match status" value="1"/>
</dbReference>
<organism evidence="2 3">
    <name type="scientific">Guyparkeria halophila</name>
    <dbReference type="NCBI Taxonomy" id="47960"/>
    <lineage>
        <taxon>Bacteria</taxon>
        <taxon>Pseudomonadati</taxon>
        <taxon>Pseudomonadota</taxon>
        <taxon>Gammaproteobacteria</taxon>
        <taxon>Chromatiales</taxon>
        <taxon>Thioalkalibacteraceae</taxon>
        <taxon>Guyparkeria</taxon>
    </lineage>
</organism>
<dbReference type="Proteomes" id="UP001327459">
    <property type="component" value="Chromosome"/>
</dbReference>
<evidence type="ECO:0000259" key="1">
    <source>
        <dbReference type="PROSITE" id="PS51664"/>
    </source>
</evidence>
<dbReference type="PROSITE" id="PS51664">
    <property type="entry name" value="YCAO"/>
    <property type="match status" value="1"/>
</dbReference>
<dbReference type="Gene3D" id="3.30.40.250">
    <property type="match status" value="1"/>
</dbReference>
<gene>
    <name evidence="2" type="ORF">SR882_06335</name>
</gene>
<dbReference type="InterPro" id="IPR041080">
    <property type="entry name" value="YcaO_C"/>
</dbReference>
<dbReference type="PANTHER" id="PTHR37809">
    <property type="entry name" value="RIBOSOMAL PROTEIN S12 METHYLTHIOTRANSFERASE ACCESSORY FACTOR YCAO"/>
    <property type="match status" value="1"/>
</dbReference>
<dbReference type="RefSeq" id="WP_322520416.1">
    <property type="nucleotide sequence ID" value="NZ_CP140153.1"/>
</dbReference>
<reference evidence="2 3" key="1">
    <citation type="submission" date="2023-11" db="EMBL/GenBank/DDBJ databases">
        <title>MicrobeMod: A computational toolkit for identifying prokaryotic methylation and restriction-modification with nanopore sequencing.</title>
        <authorList>
            <person name="Crits-Christoph A."/>
            <person name="Kang S.C."/>
            <person name="Lee H."/>
            <person name="Ostrov N."/>
        </authorList>
    </citation>
    <scope>NUCLEOTIDE SEQUENCE [LARGE SCALE GENOMIC DNA]</scope>
    <source>
        <strain evidence="2 3">ATCC 49870</strain>
    </source>
</reference>